<evidence type="ECO:0000259" key="8">
    <source>
        <dbReference type="PROSITE" id="PS51755"/>
    </source>
</evidence>
<dbReference type="RefSeq" id="WP_344929522.1">
    <property type="nucleotide sequence ID" value="NZ_BAAAYK010000038.1"/>
</dbReference>
<proteinExistence type="predicted"/>
<dbReference type="InterPro" id="IPR001789">
    <property type="entry name" value="Sig_transdc_resp-reg_receiver"/>
</dbReference>
<feature type="modified residue" description="4-aspartylphosphate" evidence="5">
    <location>
        <position position="67"/>
    </location>
</feature>
<name>A0ABP6RWA6_9PSEU</name>
<dbReference type="InterPro" id="IPR011006">
    <property type="entry name" value="CheY-like_superfamily"/>
</dbReference>
<dbReference type="Gene3D" id="3.40.50.2300">
    <property type="match status" value="1"/>
</dbReference>
<dbReference type="Pfam" id="PF00072">
    <property type="entry name" value="Response_reg"/>
    <property type="match status" value="1"/>
</dbReference>
<dbReference type="SMART" id="SM00862">
    <property type="entry name" value="Trans_reg_C"/>
    <property type="match status" value="1"/>
</dbReference>
<sequence length="246" mass="28000">MTPLNRARHDPARAPGPRILVLEDDPAISQLIAEHLHRTGYTAVVASDGLLGLELAHELSPEFIVLDVTSPGLDGIRFCAKLRTRSRVPVIMLTSLDADEDRLRGLEAGADDYLTKPFDQRELVMRVQSVLHRTRTRPFRDVRRAGDLVVDRSARVVNKARRRLALTNREFALLVFFMDNPGRAFRRDELMREVWRRDSGDASTVTVHVRRLREKVELDPSRPEILVTVWGVGYRFDPPRAPDELG</sequence>
<dbReference type="PANTHER" id="PTHR48111">
    <property type="entry name" value="REGULATOR OF RPOS"/>
    <property type="match status" value="1"/>
</dbReference>
<dbReference type="SUPFAM" id="SSF46894">
    <property type="entry name" value="C-terminal effector domain of the bipartite response regulators"/>
    <property type="match status" value="1"/>
</dbReference>
<evidence type="ECO:0000313" key="9">
    <source>
        <dbReference type="EMBL" id="GAA3361881.1"/>
    </source>
</evidence>
<dbReference type="InterPro" id="IPR016032">
    <property type="entry name" value="Sig_transdc_resp-reg_C-effctor"/>
</dbReference>
<dbReference type="Proteomes" id="UP001500483">
    <property type="component" value="Unassembled WGS sequence"/>
</dbReference>
<dbReference type="InterPro" id="IPR001867">
    <property type="entry name" value="OmpR/PhoB-type_DNA-bd"/>
</dbReference>
<organism evidence="9 10">
    <name type="scientific">Saccharopolyspora gregorii</name>
    <dbReference type="NCBI Taxonomy" id="33914"/>
    <lineage>
        <taxon>Bacteria</taxon>
        <taxon>Bacillati</taxon>
        <taxon>Actinomycetota</taxon>
        <taxon>Actinomycetes</taxon>
        <taxon>Pseudonocardiales</taxon>
        <taxon>Pseudonocardiaceae</taxon>
        <taxon>Saccharopolyspora</taxon>
    </lineage>
</organism>
<dbReference type="InterPro" id="IPR039420">
    <property type="entry name" value="WalR-like"/>
</dbReference>
<dbReference type="Gene3D" id="1.10.10.10">
    <property type="entry name" value="Winged helix-like DNA-binding domain superfamily/Winged helix DNA-binding domain"/>
    <property type="match status" value="1"/>
</dbReference>
<evidence type="ECO:0000256" key="3">
    <source>
        <dbReference type="ARBA" id="ARBA00023125"/>
    </source>
</evidence>
<protein>
    <submittedName>
        <fullName evidence="9">Response regulator transcription factor</fullName>
    </submittedName>
</protein>
<dbReference type="SUPFAM" id="SSF52172">
    <property type="entry name" value="CheY-like"/>
    <property type="match status" value="1"/>
</dbReference>
<gene>
    <name evidence="9" type="ORF">GCM10020366_47590</name>
</gene>
<evidence type="ECO:0000256" key="6">
    <source>
        <dbReference type="PROSITE-ProRule" id="PRU01091"/>
    </source>
</evidence>
<keyword evidence="3 6" id="KW-0238">DNA-binding</keyword>
<evidence type="ECO:0000313" key="10">
    <source>
        <dbReference type="Proteomes" id="UP001500483"/>
    </source>
</evidence>
<dbReference type="InterPro" id="IPR036388">
    <property type="entry name" value="WH-like_DNA-bd_sf"/>
</dbReference>
<dbReference type="CDD" id="cd00383">
    <property type="entry name" value="trans_reg_C"/>
    <property type="match status" value="1"/>
</dbReference>
<dbReference type="PROSITE" id="PS51755">
    <property type="entry name" value="OMPR_PHOB"/>
    <property type="match status" value="1"/>
</dbReference>
<dbReference type="PANTHER" id="PTHR48111:SF4">
    <property type="entry name" value="DNA-BINDING DUAL TRANSCRIPTIONAL REGULATOR OMPR"/>
    <property type="match status" value="1"/>
</dbReference>
<keyword evidence="10" id="KW-1185">Reference proteome</keyword>
<feature type="DNA-binding region" description="OmpR/PhoB-type" evidence="6">
    <location>
        <begin position="140"/>
        <end position="238"/>
    </location>
</feature>
<evidence type="ECO:0000259" key="7">
    <source>
        <dbReference type="PROSITE" id="PS50110"/>
    </source>
</evidence>
<dbReference type="Gene3D" id="6.10.250.690">
    <property type="match status" value="1"/>
</dbReference>
<reference evidence="10" key="1">
    <citation type="journal article" date="2019" name="Int. J. Syst. Evol. Microbiol.">
        <title>The Global Catalogue of Microorganisms (GCM) 10K type strain sequencing project: providing services to taxonomists for standard genome sequencing and annotation.</title>
        <authorList>
            <consortium name="The Broad Institute Genomics Platform"/>
            <consortium name="The Broad Institute Genome Sequencing Center for Infectious Disease"/>
            <person name="Wu L."/>
            <person name="Ma J."/>
        </authorList>
    </citation>
    <scope>NUCLEOTIDE SEQUENCE [LARGE SCALE GENOMIC DNA]</scope>
    <source>
        <strain evidence="10">JCM 9687</strain>
    </source>
</reference>
<evidence type="ECO:0000256" key="1">
    <source>
        <dbReference type="ARBA" id="ARBA00022553"/>
    </source>
</evidence>
<feature type="domain" description="OmpR/PhoB-type" evidence="8">
    <location>
        <begin position="140"/>
        <end position="238"/>
    </location>
</feature>
<comment type="caution">
    <text evidence="9">The sequence shown here is derived from an EMBL/GenBank/DDBJ whole genome shotgun (WGS) entry which is preliminary data.</text>
</comment>
<dbReference type="Pfam" id="PF00486">
    <property type="entry name" value="Trans_reg_C"/>
    <property type="match status" value="1"/>
</dbReference>
<evidence type="ECO:0000256" key="4">
    <source>
        <dbReference type="ARBA" id="ARBA00023163"/>
    </source>
</evidence>
<keyword evidence="2" id="KW-0805">Transcription regulation</keyword>
<evidence type="ECO:0000256" key="2">
    <source>
        <dbReference type="ARBA" id="ARBA00023015"/>
    </source>
</evidence>
<keyword evidence="4" id="KW-0804">Transcription</keyword>
<dbReference type="EMBL" id="BAAAYK010000038">
    <property type="protein sequence ID" value="GAA3361881.1"/>
    <property type="molecule type" value="Genomic_DNA"/>
</dbReference>
<dbReference type="SMART" id="SM00448">
    <property type="entry name" value="REC"/>
    <property type="match status" value="1"/>
</dbReference>
<dbReference type="CDD" id="cd17574">
    <property type="entry name" value="REC_OmpR"/>
    <property type="match status" value="1"/>
</dbReference>
<dbReference type="PROSITE" id="PS50110">
    <property type="entry name" value="RESPONSE_REGULATORY"/>
    <property type="match status" value="1"/>
</dbReference>
<accession>A0ABP6RWA6</accession>
<evidence type="ECO:0000256" key="5">
    <source>
        <dbReference type="PROSITE-ProRule" id="PRU00169"/>
    </source>
</evidence>
<keyword evidence="1 5" id="KW-0597">Phosphoprotein</keyword>
<feature type="domain" description="Response regulatory" evidence="7">
    <location>
        <begin position="18"/>
        <end position="131"/>
    </location>
</feature>